<dbReference type="Pfam" id="PF19864">
    <property type="entry name" value="Radical_SAM_N2"/>
    <property type="match status" value="1"/>
</dbReference>
<dbReference type="PANTHER" id="PTHR42731:SF1">
    <property type="entry name" value="RADICAL SAM DOMAIN PROTEIN"/>
    <property type="match status" value="1"/>
</dbReference>
<feature type="domain" description="Radical SAM" evidence="1">
    <location>
        <begin position="46"/>
        <end position="128"/>
    </location>
</feature>
<sequence length="128" mass="14855">WLQHVQKPARYTGGEYNSIVKDHSTVDVTMALGFPDVYEVAMSHLGIKILYGLVNRREDAVAERVFAPWHDMEEEMRKRNIPLFSLETRTPIKDFDVLAFTLQYEMSFTNILNMLDLAGIPMYAKDRD</sequence>
<proteinExistence type="predicted"/>
<dbReference type="EMBL" id="AZMM01010826">
    <property type="protein sequence ID" value="ETJ34758.1"/>
    <property type="molecule type" value="Genomic_DNA"/>
</dbReference>
<protein>
    <submittedName>
        <fullName evidence="2">Radical SAM protein</fullName>
    </submittedName>
</protein>
<dbReference type="InterPro" id="IPR045784">
    <property type="entry name" value="Radical_SAM_N2"/>
</dbReference>
<evidence type="ECO:0000259" key="1">
    <source>
        <dbReference type="Pfam" id="PF19864"/>
    </source>
</evidence>
<feature type="non-terminal residue" evidence="2">
    <location>
        <position position="128"/>
    </location>
</feature>
<dbReference type="PANTHER" id="PTHR42731">
    <property type="entry name" value="SLL1084 PROTEIN"/>
    <property type="match status" value="1"/>
</dbReference>
<feature type="non-terminal residue" evidence="2">
    <location>
        <position position="1"/>
    </location>
</feature>
<accession>W1XWP6</accession>
<name>W1XWP6_9ZZZZ</name>
<dbReference type="AlphaFoldDB" id="W1XWP6"/>
<comment type="caution">
    <text evidence="2">The sequence shown here is derived from an EMBL/GenBank/DDBJ whole genome shotgun (WGS) entry which is preliminary data.</text>
</comment>
<organism evidence="2">
    <name type="scientific">human gut metagenome</name>
    <dbReference type="NCBI Taxonomy" id="408170"/>
    <lineage>
        <taxon>unclassified sequences</taxon>
        <taxon>metagenomes</taxon>
        <taxon>organismal metagenomes</taxon>
    </lineage>
</organism>
<reference evidence="2" key="1">
    <citation type="submission" date="2013-12" db="EMBL/GenBank/DDBJ databases">
        <title>A Varibaculum cambriense genome reconstructed from a premature infant gut community with otherwise low bacterial novelty that shifts toward anaerobic metabolism during the third week of life.</title>
        <authorList>
            <person name="Brown C.T."/>
            <person name="Sharon I."/>
            <person name="Thomas B.C."/>
            <person name="Castelle C.J."/>
            <person name="Morowitz M.J."/>
            <person name="Banfield J.F."/>
        </authorList>
    </citation>
    <scope>NUCLEOTIDE SEQUENCE</scope>
</reference>
<evidence type="ECO:0000313" key="2">
    <source>
        <dbReference type="EMBL" id="ETJ34758.1"/>
    </source>
</evidence>
<gene>
    <name evidence="2" type="ORF">Q604_UNBC10826G0001</name>
</gene>